<reference evidence="4 5" key="1">
    <citation type="submission" date="2023-03" db="EMBL/GenBank/DDBJ databases">
        <title>Genome insight into feeding habits of ladybird beetles.</title>
        <authorList>
            <person name="Li H.-S."/>
            <person name="Huang Y.-H."/>
            <person name="Pang H."/>
        </authorList>
    </citation>
    <scope>NUCLEOTIDE SEQUENCE [LARGE SCALE GENOMIC DNA]</scope>
    <source>
        <strain evidence="4">SYSU_2023b</strain>
        <tissue evidence="4">Whole body</tissue>
    </source>
</reference>
<comment type="caution">
    <text evidence="4">The sequence shown here is derived from an EMBL/GenBank/DDBJ whole genome shotgun (WGS) entry which is preliminary data.</text>
</comment>
<dbReference type="GO" id="GO:0042302">
    <property type="term" value="F:structural constituent of cuticle"/>
    <property type="evidence" value="ECO:0007669"/>
    <property type="project" value="UniProtKB-UniRule"/>
</dbReference>
<dbReference type="PROSITE" id="PS00233">
    <property type="entry name" value="CHIT_BIND_RR_1"/>
    <property type="match status" value="1"/>
</dbReference>
<evidence type="ECO:0000256" key="2">
    <source>
        <dbReference type="PROSITE-ProRule" id="PRU00497"/>
    </source>
</evidence>
<dbReference type="EMBL" id="JARQZJ010000001">
    <property type="protein sequence ID" value="KAK9869675.1"/>
    <property type="molecule type" value="Genomic_DNA"/>
</dbReference>
<dbReference type="GO" id="GO:0005615">
    <property type="term" value="C:extracellular space"/>
    <property type="evidence" value="ECO:0007669"/>
    <property type="project" value="TreeGrafter"/>
</dbReference>
<dbReference type="PANTHER" id="PTHR12236">
    <property type="entry name" value="STRUCTURAL CONTITUENT OF CUTICLE"/>
    <property type="match status" value="1"/>
</dbReference>
<evidence type="ECO:0000313" key="4">
    <source>
        <dbReference type="EMBL" id="KAK9869675.1"/>
    </source>
</evidence>
<dbReference type="AlphaFoldDB" id="A0AAW1TPH7"/>
<sequence>MYIKAMLICGLVAAAFSYPIALYPHQEDAGHEQVQYPHQEDAGHEQVQYVQYIPEEKGIQEDIHENQVASHGYEAHQEPEEADHHKKVIDYYAPPKYSFKYGVQDYHTGDIKSQHETRDGDVVKGEYSIVEPDGSIRTVSYTADKHSGFNAIVKKTAPLHHHEVSHHEVSHHEVPHHEPEAIQHEQEDHIEPEAHQYASEGHHEEQEEHY</sequence>
<dbReference type="PRINTS" id="PR00947">
    <property type="entry name" value="CUTICLE"/>
</dbReference>
<dbReference type="PANTHER" id="PTHR12236:SF14">
    <property type="entry name" value="CUTICULAR PROTEIN 66CB"/>
    <property type="match status" value="1"/>
</dbReference>
<dbReference type="GO" id="GO:0031012">
    <property type="term" value="C:extracellular matrix"/>
    <property type="evidence" value="ECO:0007669"/>
    <property type="project" value="TreeGrafter"/>
</dbReference>
<organism evidence="4 5">
    <name type="scientific">Henosepilachna vigintioctopunctata</name>
    <dbReference type="NCBI Taxonomy" id="420089"/>
    <lineage>
        <taxon>Eukaryota</taxon>
        <taxon>Metazoa</taxon>
        <taxon>Ecdysozoa</taxon>
        <taxon>Arthropoda</taxon>
        <taxon>Hexapoda</taxon>
        <taxon>Insecta</taxon>
        <taxon>Pterygota</taxon>
        <taxon>Neoptera</taxon>
        <taxon>Endopterygota</taxon>
        <taxon>Coleoptera</taxon>
        <taxon>Polyphaga</taxon>
        <taxon>Cucujiformia</taxon>
        <taxon>Coccinelloidea</taxon>
        <taxon>Coccinellidae</taxon>
        <taxon>Epilachninae</taxon>
        <taxon>Epilachnini</taxon>
        <taxon>Henosepilachna</taxon>
    </lineage>
</organism>
<keyword evidence="1 2" id="KW-0193">Cuticle</keyword>
<proteinExistence type="predicted"/>
<dbReference type="InterPro" id="IPR051217">
    <property type="entry name" value="Insect_Cuticle_Struc_Prot"/>
</dbReference>
<dbReference type="Pfam" id="PF00379">
    <property type="entry name" value="Chitin_bind_4"/>
    <property type="match status" value="1"/>
</dbReference>
<dbReference type="InterPro" id="IPR000618">
    <property type="entry name" value="Insect_cuticle"/>
</dbReference>
<protein>
    <submittedName>
        <fullName evidence="4">Uncharacterized protein</fullName>
    </submittedName>
</protein>
<keyword evidence="5" id="KW-1185">Reference proteome</keyword>
<evidence type="ECO:0000313" key="5">
    <source>
        <dbReference type="Proteomes" id="UP001431783"/>
    </source>
</evidence>
<feature type="chain" id="PRO_5043654451" evidence="3">
    <location>
        <begin position="18"/>
        <end position="210"/>
    </location>
</feature>
<accession>A0AAW1TPH7</accession>
<evidence type="ECO:0000256" key="3">
    <source>
        <dbReference type="SAM" id="SignalP"/>
    </source>
</evidence>
<name>A0AAW1TPH7_9CUCU</name>
<feature type="signal peptide" evidence="3">
    <location>
        <begin position="1"/>
        <end position="17"/>
    </location>
</feature>
<dbReference type="Proteomes" id="UP001431783">
    <property type="component" value="Unassembled WGS sequence"/>
</dbReference>
<keyword evidence="3" id="KW-0732">Signal</keyword>
<dbReference type="InterPro" id="IPR031311">
    <property type="entry name" value="CHIT_BIND_RR_consensus"/>
</dbReference>
<evidence type="ECO:0000256" key="1">
    <source>
        <dbReference type="ARBA" id="ARBA00022460"/>
    </source>
</evidence>
<dbReference type="PROSITE" id="PS51155">
    <property type="entry name" value="CHIT_BIND_RR_2"/>
    <property type="match status" value="1"/>
</dbReference>
<gene>
    <name evidence="4" type="ORF">WA026_003424</name>
</gene>